<evidence type="ECO:0000259" key="7">
    <source>
        <dbReference type="Pfam" id="PF12832"/>
    </source>
</evidence>
<comment type="caution">
    <text evidence="8">The sequence shown here is derived from an EMBL/GenBank/DDBJ whole genome shotgun (WGS) entry which is preliminary data.</text>
</comment>
<name>A0A1X0QLE9_9MICR</name>
<keyword evidence="3 6" id="KW-0812">Transmembrane</keyword>
<keyword evidence="4 6" id="KW-1133">Transmembrane helix</keyword>
<proteinExistence type="inferred from homology"/>
<dbReference type="InterPro" id="IPR036259">
    <property type="entry name" value="MFS_trans_sf"/>
</dbReference>
<dbReference type="AlphaFoldDB" id="A0A1X0QLE9"/>
<dbReference type="Pfam" id="PF12832">
    <property type="entry name" value="MFS_1_like"/>
    <property type="match status" value="1"/>
</dbReference>
<evidence type="ECO:0000256" key="4">
    <source>
        <dbReference type="ARBA" id="ARBA00022989"/>
    </source>
</evidence>
<evidence type="ECO:0000256" key="2">
    <source>
        <dbReference type="ARBA" id="ARBA00005241"/>
    </source>
</evidence>
<gene>
    <name evidence="8" type="ORF">A0H76_2190</name>
</gene>
<protein>
    <recommendedName>
        <fullName evidence="7">Major facilitator superfamily associated domain-containing protein</fullName>
    </recommendedName>
</protein>
<evidence type="ECO:0000313" key="8">
    <source>
        <dbReference type="EMBL" id="ORE00590.1"/>
    </source>
</evidence>
<dbReference type="VEuPathDB" id="MicrosporidiaDB:HERIO_570"/>
<feature type="transmembrane region" description="Helical" evidence="6">
    <location>
        <begin position="143"/>
        <end position="164"/>
    </location>
</feature>
<feature type="domain" description="Major facilitator superfamily associated" evidence="7">
    <location>
        <begin position="36"/>
        <end position="382"/>
    </location>
</feature>
<dbReference type="Gene3D" id="1.20.1250.20">
    <property type="entry name" value="MFS general substrate transporter like domains"/>
    <property type="match status" value="2"/>
</dbReference>
<dbReference type="PANTHER" id="PTHR16172:SF41">
    <property type="entry name" value="MAJOR FACILITATOR SUPERFAMILY DOMAIN-CONTAINING PROTEIN 6-LIKE"/>
    <property type="match status" value="1"/>
</dbReference>
<keyword evidence="5 6" id="KW-0472">Membrane</keyword>
<feature type="transmembrane region" description="Helical" evidence="6">
    <location>
        <begin position="78"/>
        <end position="95"/>
    </location>
</feature>
<evidence type="ECO:0000313" key="9">
    <source>
        <dbReference type="Proteomes" id="UP000192501"/>
    </source>
</evidence>
<evidence type="ECO:0000256" key="1">
    <source>
        <dbReference type="ARBA" id="ARBA00004141"/>
    </source>
</evidence>
<feature type="transmembrane region" description="Helical" evidence="6">
    <location>
        <begin position="41"/>
        <end position="66"/>
    </location>
</feature>
<organism evidence="8 9">
    <name type="scientific">Hepatospora eriocheir</name>
    <dbReference type="NCBI Taxonomy" id="1081669"/>
    <lineage>
        <taxon>Eukaryota</taxon>
        <taxon>Fungi</taxon>
        <taxon>Fungi incertae sedis</taxon>
        <taxon>Microsporidia</taxon>
        <taxon>Hepatosporidae</taxon>
        <taxon>Hepatospora</taxon>
    </lineage>
</organism>
<comment type="subcellular location">
    <subcellularLocation>
        <location evidence="1">Membrane</location>
        <topology evidence="1">Multi-pass membrane protein</topology>
    </subcellularLocation>
</comment>
<dbReference type="PANTHER" id="PTHR16172">
    <property type="entry name" value="MAJOR FACILITATOR SUPERFAMILY DOMAIN-CONTAINING PROTEIN 6-LIKE"/>
    <property type="match status" value="1"/>
</dbReference>
<dbReference type="InterPro" id="IPR051717">
    <property type="entry name" value="MFS_MFSD6"/>
</dbReference>
<dbReference type="Proteomes" id="UP000192501">
    <property type="component" value="Unassembled WGS sequence"/>
</dbReference>
<evidence type="ECO:0000256" key="3">
    <source>
        <dbReference type="ARBA" id="ARBA00022692"/>
    </source>
</evidence>
<accession>A0A1X0QLE9</accession>
<comment type="similarity">
    <text evidence="2">Belongs to the major facilitator superfamily. MFSD6 family.</text>
</comment>
<feature type="transmembrane region" description="Helical" evidence="6">
    <location>
        <begin position="368"/>
        <end position="388"/>
    </location>
</feature>
<evidence type="ECO:0000256" key="6">
    <source>
        <dbReference type="SAM" id="Phobius"/>
    </source>
</evidence>
<evidence type="ECO:0000256" key="5">
    <source>
        <dbReference type="ARBA" id="ARBA00023136"/>
    </source>
</evidence>
<dbReference type="EMBL" id="LTAI01000006">
    <property type="protein sequence ID" value="ORE00590.1"/>
    <property type="molecule type" value="Genomic_DNA"/>
</dbReference>
<feature type="transmembrane region" description="Helical" evidence="6">
    <location>
        <begin position="12"/>
        <end position="29"/>
    </location>
</feature>
<feature type="transmembrane region" description="Helical" evidence="6">
    <location>
        <begin position="400"/>
        <end position="422"/>
    </location>
</feature>
<feature type="transmembrane region" description="Helical" evidence="6">
    <location>
        <begin position="102"/>
        <end position="123"/>
    </location>
</feature>
<dbReference type="InterPro" id="IPR024989">
    <property type="entry name" value="MFS_assoc_dom"/>
</dbReference>
<dbReference type="GO" id="GO:0016020">
    <property type="term" value="C:membrane"/>
    <property type="evidence" value="ECO:0007669"/>
    <property type="project" value="UniProtKB-SubCell"/>
</dbReference>
<feature type="transmembrane region" description="Helical" evidence="6">
    <location>
        <begin position="176"/>
        <end position="196"/>
    </location>
</feature>
<dbReference type="VEuPathDB" id="MicrosporidiaDB:A0H76_2190"/>
<reference evidence="8 9" key="1">
    <citation type="journal article" date="2017" name="Environ. Microbiol.">
        <title>Decay of the glycolytic pathway and adaptation to intranuclear parasitism within Enterocytozoonidae microsporidia.</title>
        <authorList>
            <person name="Wiredu Boakye D."/>
            <person name="Jaroenlak P."/>
            <person name="Prachumwat A."/>
            <person name="Williams T.A."/>
            <person name="Bateman K.S."/>
            <person name="Itsathitphaisarn O."/>
            <person name="Sritunyalucksana K."/>
            <person name="Paszkiewicz K.H."/>
            <person name="Moore K.A."/>
            <person name="Stentiford G.D."/>
            <person name="Williams B.A."/>
        </authorList>
    </citation>
    <scope>NUCLEOTIDE SEQUENCE [LARGE SCALE GENOMIC DNA]</scope>
    <source>
        <strain evidence="9">canceri</strain>
    </source>
</reference>
<sequence>MELFNKYNARYLLSPKILYIAIALFYYTFHTNRSKYIKDNFNINPGVIGLYMVISQTLSLLTGIKIGSISDKYGIQKYILLFAVSVGTSVFITMLTLPKITFYLYFTLFTFYFILVSISLPLIDKITYDFLEKTENASSNNYGSQRVFNTITFLFMGFIIEAIIKQDEYGVNHYNGLPIFALFAGVVAFIAVSLLVENLDRQESSSGTLSSSLVLFKNFEYTFLITLIFFNGITRAAMTQFLSHFYDSQMKFKAKVSKGSESKLMYFILSNKLALLNTAGMVVEIPLFFMSSVIIGRIGYLWPLLLAQVFQMVRMVGYSLLGKDTPNAFYISLGLELCKGFNFGLTQMSATKLAHSLCPSYLKSTSQLVYNGVFIGLGSAVSYLLAYFALGSGNVKSYHLLFIGCAIITFLCICLMVLKYGFIDGYLTNYQKLQEKIDKLHETEEDIIIPGQSPFKDDQLYNKKETLRDIKV</sequence>
<dbReference type="SUPFAM" id="SSF103473">
    <property type="entry name" value="MFS general substrate transporter"/>
    <property type="match status" value="1"/>
</dbReference>